<feature type="domain" description="Acyl-CoA dehydrogenase/oxidase N-terminal" evidence="10">
    <location>
        <begin position="8"/>
        <end position="119"/>
    </location>
</feature>
<dbReference type="SUPFAM" id="SSF56645">
    <property type="entry name" value="Acyl-CoA dehydrogenase NM domain-like"/>
    <property type="match status" value="1"/>
</dbReference>
<dbReference type="Gene3D" id="2.40.110.10">
    <property type="entry name" value="Butyryl-CoA Dehydrogenase, subunit A, domain 2"/>
    <property type="match status" value="1"/>
</dbReference>
<dbReference type="FunFam" id="1.20.140.10:FF:000001">
    <property type="entry name" value="Acyl-CoA dehydrogenase"/>
    <property type="match status" value="1"/>
</dbReference>
<evidence type="ECO:0000256" key="3">
    <source>
        <dbReference type="ARBA" id="ARBA00022630"/>
    </source>
</evidence>
<dbReference type="PANTHER" id="PTHR48083:SF2">
    <property type="entry name" value="MEDIUM-CHAIN SPECIFIC ACYL-COA DEHYDROGENASE, MITOCHONDRIAL"/>
    <property type="match status" value="1"/>
</dbReference>
<dbReference type="InterPro" id="IPR013786">
    <property type="entry name" value="AcylCoA_DH/ox_N"/>
</dbReference>
<dbReference type="Pfam" id="PF02770">
    <property type="entry name" value="Acyl-CoA_dh_M"/>
    <property type="match status" value="1"/>
</dbReference>
<comment type="catalytic activity">
    <reaction evidence="6">
        <text>a 2,3-saturated acyl-CoA + A = a 2,3-dehydroacyl-CoA + AH2</text>
        <dbReference type="Rhea" id="RHEA:48608"/>
        <dbReference type="ChEBI" id="CHEBI:13193"/>
        <dbReference type="ChEBI" id="CHEBI:17499"/>
        <dbReference type="ChEBI" id="CHEBI:60015"/>
        <dbReference type="ChEBI" id="CHEBI:65111"/>
    </reaction>
</comment>
<evidence type="ECO:0000259" key="8">
    <source>
        <dbReference type="Pfam" id="PF00441"/>
    </source>
</evidence>
<feature type="domain" description="Acyl-CoA oxidase/dehydrogenase middle" evidence="9">
    <location>
        <begin position="124"/>
        <end position="219"/>
    </location>
</feature>
<evidence type="ECO:0000256" key="7">
    <source>
        <dbReference type="RuleBase" id="RU362125"/>
    </source>
</evidence>
<dbReference type="GO" id="GO:0033539">
    <property type="term" value="P:fatty acid beta-oxidation using acyl-CoA dehydrogenase"/>
    <property type="evidence" value="ECO:0007669"/>
    <property type="project" value="TreeGrafter"/>
</dbReference>
<evidence type="ECO:0000256" key="4">
    <source>
        <dbReference type="ARBA" id="ARBA00022827"/>
    </source>
</evidence>
<dbReference type="Proteomes" id="UP000028488">
    <property type="component" value="Chromosome"/>
</dbReference>
<evidence type="ECO:0000256" key="5">
    <source>
        <dbReference type="ARBA" id="ARBA00023002"/>
    </source>
</evidence>
<dbReference type="InterPro" id="IPR006091">
    <property type="entry name" value="Acyl-CoA_Oxase/DH_mid-dom"/>
</dbReference>
<proteinExistence type="inferred from homology"/>
<dbReference type="InterPro" id="IPR009100">
    <property type="entry name" value="AcylCoA_DH/oxidase_NM_dom_sf"/>
</dbReference>
<dbReference type="Pfam" id="PF00441">
    <property type="entry name" value="Acyl-CoA_dh_1"/>
    <property type="match status" value="1"/>
</dbReference>
<sequence length="384" mass="42334">MNSNFLDESQAAWLDVVNDFMDNEITVEYVRHCDENRLYPYEAYEKIAKQGWLGILFPEEMGGSGGDIFDYSLMAEGLGKFGFDFACSVLVPTFTAMNILKFGTKEQQDRYVKPFIDGDIRFSVSISEPDAGSDAANTKTRARRDENGDWVITGSKLWCSGAAADNTVIAMLVRTDTSDKHKGLSVLLIPNDTPGLVINKLPTLSRHATGTTEIFLDEVRVPGDALLGEEGQGWKVITDHLELERCAVAAAYTGNAQEAVNNANRYAHQRTQFGKPIREFQVLKHMLAENQTRVDAARLLCYRAAAIKAEGTPAARETSMAKLYASETLKQCALDGMQILGGYANLPEGDMERYLRESIQCTIGGGTSQIQRTIIAKSMKLTNA</sequence>
<dbReference type="Pfam" id="PF02771">
    <property type="entry name" value="Acyl-CoA_dh_N"/>
    <property type="match status" value="1"/>
</dbReference>
<dbReference type="InterPro" id="IPR036250">
    <property type="entry name" value="AcylCo_DH-like_C"/>
</dbReference>
<comment type="cofactor">
    <cofactor evidence="1 7">
        <name>FAD</name>
        <dbReference type="ChEBI" id="CHEBI:57692"/>
    </cofactor>
</comment>
<dbReference type="AlphaFoldDB" id="A0A076EPZ3"/>
<keyword evidence="5 7" id="KW-0560">Oxidoreductase</keyword>
<dbReference type="InterPro" id="IPR037069">
    <property type="entry name" value="AcylCoA_DH/ox_N_sf"/>
</dbReference>
<accession>A0A076EPZ3</accession>
<evidence type="ECO:0000256" key="1">
    <source>
        <dbReference type="ARBA" id="ARBA00001974"/>
    </source>
</evidence>
<keyword evidence="3 7" id="KW-0285">Flavoprotein</keyword>
<organism evidence="11 12">
    <name type="scientific">Rhodococcus opacus</name>
    <name type="common">Nocardia opaca</name>
    <dbReference type="NCBI Taxonomy" id="37919"/>
    <lineage>
        <taxon>Bacteria</taxon>
        <taxon>Bacillati</taxon>
        <taxon>Actinomycetota</taxon>
        <taxon>Actinomycetes</taxon>
        <taxon>Mycobacteriales</taxon>
        <taxon>Nocardiaceae</taxon>
        <taxon>Rhodococcus</taxon>
    </lineage>
</organism>
<dbReference type="InterPro" id="IPR009075">
    <property type="entry name" value="AcylCo_DH/oxidase_C"/>
</dbReference>
<comment type="similarity">
    <text evidence="2 7">Belongs to the acyl-CoA dehydrogenase family.</text>
</comment>
<dbReference type="EMBL" id="CP008947">
    <property type="protein sequence ID" value="AII08120.1"/>
    <property type="molecule type" value="Genomic_DNA"/>
</dbReference>
<protein>
    <submittedName>
        <fullName evidence="11">Butyryl-CoA dehydrogenase</fullName>
    </submittedName>
</protein>
<name>A0A076EPZ3_RHOOP</name>
<dbReference type="SUPFAM" id="SSF47203">
    <property type="entry name" value="Acyl-CoA dehydrogenase C-terminal domain-like"/>
    <property type="match status" value="1"/>
</dbReference>
<evidence type="ECO:0000313" key="11">
    <source>
        <dbReference type="EMBL" id="AII08120.1"/>
    </source>
</evidence>
<dbReference type="FunFam" id="2.40.110.10:FF:000002">
    <property type="entry name" value="Acyl-CoA dehydrogenase fadE12"/>
    <property type="match status" value="1"/>
</dbReference>
<keyword evidence="4 7" id="KW-0274">FAD</keyword>
<dbReference type="Gene3D" id="1.20.140.10">
    <property type="entry name" value="Butyryl-CoA Dehydrogenase, subunit A, domain 3"/>
    <property type="match status" value="1"/>
</dbReference>
<evidence type="ECO:0000259" key="10">
    <source>
        <dbReference type="Pfam" id="PF02771"/>
    </source>
</evidence>
<reference evidence="11 12" key="1">
    <citation type="submission" date="2014-07" db="EMBL/GenBank/DDBJ databases">
        <title>Genome Sequence of Rhodococcus opacus Strain R7, a Biodegrader of Mono- and Polycyclic Aromatic Hydrocarbons.</title>
        <authorList>
            <person name="Di Gennaro P."/>
            <person name="Zampolli J."/>
            <person name="Presti I."/>
            <person name="Cappelletti M."/>
            <person name="D'Ursi P."/>
            <person name="Orro A."/>
            <person name="Mezzelani A."/>
            <person name="Milanesi L."/>
        </authorList>
    </citation>
    <scope>NUCLEOTIDE SEQUENCE [LARGE SCALE GENOMIC DNA]</scope>
    <source>
        <strain evidence="11 12">R7</strain>
    </source>
</reference>
<dbReference type="GO" id="GO:0005737">
    <property type="term" value="C:cytoplasm"/>
    <property type="evidence" value="ECO:0007669"/>
    <property type="project" value="TreeGrafter"/>
</dbReference>
<dbReference type="eggNOG" id="COG1960">
    <property type="taxonomic scope" value="Bacteria"/>
</dbReference>
<evidence type="ECO:0000256" key="2">
    <source>
        <dbReference type="ARBA" id="ARBA00009347"/>
    </source>
</evidence>
<dbReference type="GO" id="GO:0003995">
    <property type="term" value="F:acyl-CoA dehydrogenase activity"/>
    <property type="evidence" value="ECO:0007669"/>
    <property type="project" value="TreeGrafter"/>
</dbReference>
<dbReference type="RefSeq" id="WP_128640967.1">
    <property type="nucleotide sequence ID" value="NZ_CP008947.1"/>
</dbReference>
<dbReference type="Gene3D" id="1.10.540.10">
    <property type="entry name" value="Acyl-CoA dehydrogenase/oxidase, N-terminal domain"/>
    <property type="match status" value="1"/>
</dbReference>
<dbReference type="PANTHER" id="PTHR48083">
    <property type="entry name" value="MEDIUM-CHAIN SPECIFIC ACYL-COA DEHYDROGENASE, MITOCHONDRIAL-RELATED"/>
    <property type="match status" value="1"/>
</dbReference>
<gene>
    <name evidence="11" type="ORF">EP51_27245</name>
</gene>
<evidence type="ECO:0000259" key="9">
    <source>
        <dbReference type="Pfam" id="PF02770"/>
    </source>
</evidence>
<feature type="domain" description="Acyl-CoA dehydrogenase/oxidase C-terminal" evidence="8">
    <location>
        <begin position="231"/>
        <end position="379"/>
    </location>
</feature>
<dbReference type="InterPro" id="IPR050741">
    <property type="entry name" value="Acyl-CoA_dehydrogenase"/>
</dbReference>
<dbReference type="GO" id="GO:0050660">
    <property type="term" value="F:flavin adenine dinucleotide binding"/>
    <property type="evidence" value="ECO:0007669"/>
    <property type="project" value="InterPro"/>
</dbReference>
<dbReference type="InterPro" id="IPR046373">
    <property type="entry name" value="Acyl-CoA_Oxase/DH_mid-dom_sf"/>
</dbReference>
<evidence type="ECO:0000256" key="6">
    <source>
        <dbReference type="ARBA" id="ARBA00052546"/>
    </source>
</evidence>
<evidence type="ECO:0000313" key="12">
    <source>
        <dbReference type="Proteomes" id="UP000028488"/>
    </source>
</evidence>